<dbReference type="InterPro" id="IPR029058">
    <property type="entry name" value="AB_hydrolase_fold"/>
</dbReference>
<dbReference type="AlphaFoldDB" id="A0A3S3ZKW6"/>
<dbReference type="SUPFAM" id="SSF53474">
    <property type="entry name" value="alpha/beta-Hydrolases"/>
    <property type="match status" value="1"/>
</dbReference>
<comment type="caution">
    <text evidence="2">The sequence shown here is derived from an EMBL/GenBank/DDBJ whole genome shotgun (WGS) entry which is preliminary data.</text>
</comment>
<evidence type="ECO:0000259" key="1">
    <source>
        <dbReference type="PROSITE" id="PS50075"/>
    </source>
</evidence>
<reference evidence="2 3" key="1">
    <citation type="submission" date="2018-11" db="EMBL/GenBank/DDBJ databases">
        <title>Rhodococcus spongicola sp. nov. and Rhodococcus xishaensis sp. nov. from marine sponges.</title>
        <authorList>
            <person name="Li L."/>
            <person name="Lin H.W."/>
        </authorList>
    </citation>
    <scope>NUCLEOTIDE SEQUENCE [LARGE SCALE GENOMIC DNA]</scope>
    <source>
        <strain evidence="2 3">LHW51113</strain>
    </source>
</reference>
<proteinExistence type="predicted"/>
<dbReference type="PROSITE" id="PS50075">
    <property type="entry name" value="CARRIER"/>
    <property type="match status" value="1"/>
</dbReference>
<dbReference type="Pfam" id="PF00975">
    <property type="entry name" value="Thioesterase"/>
    <property type="match status" value="1"/>
</dbReference>
<gene>
    <name evidence="2" type="ORF">EGT50_10290</name>
</gene>
<dbReference type="Proteomes" id="UP000283479">
    <property type="component" value="Unassembled WGS sequence"/>
</dbReference>
<dbReference type="InterPro" id="IPR001031">
    <property type="entry name" value="Thioesterase"/>
</dbReference>
<dbReference type="InterPro" id="IPR020802">
    <property type="entry name" value="TesA-like"/>
</dbReference>
<dbReference type="EMBL" id="RKLO01000003">
    <property type="protein sequence ID" value="RVW03082.1"/>
    <property type="molecule type" value="Genomic_DNA"/>
</dbReference>
<dbReference type="Gene3D" id="3.40.50.1820">
    <property type="entry name" value="alpha/beta hydrolase"/>
    <property type="match status" value="1"/>
</dbReference>
<keyword evidence="2" id="KW-0378">Hydrolase</keyword>
<feature type="domain" description="Carrier" evidence="1">
    <location>
        <begin position="1"/>
        <end position="40"/>
    </location>
</feature>
<evidence type="ECO:0000313" key="2">
    <source>
        <dbReference type="EMBL" id="RVW03082.1"/>
    </source>
</evidence>
<dbReference type="SMART" id="SM00824">
    <property type="entry name" value="PKS_TE"/>
    <property type="match status" value="1"/>
</dbReference>
<dbReference type="InterPro" id="IPR009081">
    <property type="entry name" value="PP-bd_ACP"/>
</dbReference>
<protein>
    <submittedName>
        <fullName evidence="2">Alpha/beta fold hydrolase</fullName>
    </submittedName>
</protein>
<name>A0A3S3ZKW6_9NOCA</name>
<organism evidence="2 3">
    <name type="scientific">Rhodococcus xishaensis</name>
    <dbReference type="NCBI Taxonomy" id="2487364"/>
    <lineage>
        <taxon>Bacteria</taxon>
        <taxon>Bacillati</taxon>
        <taxon>Actinomycetota</taxon>
        <taxon>Actinomycetes</taxon>
        <taxon>Mycobacteriales</taxon>
        <taxon>Nocardiaceae</taxon>
        <taxon>Rhodococcus</taxon>
    </lineage>
</organism>
<dbReference type="InterPro" id="IPR036736">
    <property type="entry name" value="ACP-like_sf"/>
</dbReference>
<dbReference type="SUPFAM" id="SSF47336">
    <property type="entry name" value="ACP-like"/>
    <property type="match status" value="1"/>
</dbReference>
<accession>A0A3S3ZKW6</accession>
<dbReference type="Pfam" id="PF00550">
    <property type="entry name" value="PP-binding"/>
    <property type="match status" value="1"/>
</dbReference>
<evidence type="ECO:0000313" key="3">
    <source>
        <dbReference type="Proteomes" id="UP000283479"/>
    </source>
</evidence>
<dbReference type="GO" id="GO:0016787">
    <property type="term" value="F:hydrolase activity"/>
    <property type="evidence" value="ECO:0007669"/>
    <property type="project" value="UniProtKB-KW"/>
</dbReference>
<sequence length="298" mass="32791">MSATRLVSRVRSVLGVEVPIRVVFEAPTVAELAARLGDGVAPDTPTGLEPILVLNEPGDRRPLWCVHPAGGLSWSYEPIAQYLAERPVFAVQARGLDGGSVASSVDEMVVDYVERILEREPEGPYHLLGWSFGGVVAHAIAAELQQRGYEVGVLALMDSWPSTGEAPQDVDVDEVLLRWVRDRYGDLADAPEITPVMSNILRVYSNSVEIMPKFIPPTYRGDVLLFRATLDEDGSQRVDDLQQLWLRHIIGDIEVHDLEFVHSDLDMPEAVREVAGVVGDALDRWDGMNGYLLSSEPG</sequence>
<keyword evidence="3" id="KW-1185">Reference proteome</keyword>